<evidence type="ECO:0000256" key="3">
    <source>
        <dbReference type="ARBA" id="ARBA00022729"/>
    </source>
</evidence>
<name>A0ABN8ZNN6_RANTA</name>
<dbReference type="Pfam" id="PF01299">
    <property type="entry name" value="Lamp2-like_luminal"/>
    <property type="match status" value="1"/>
</dbReference>
<dbReference type="PANTHER" id="PTHR11506:SF2">
    <property type="entry name" value="MACROSIALIN"/>
    <property type="match status" value="1"/>
</dbReference>
<evidence type="ECO:0000313" key="13">
    <source>
        <dbReference type="Proteomes" id="UP001176941"/>
    </source>
</evidence>
<keyword evidence="4" id="KW-0967">Endosome</keyword>
<evidence type="ECO:0000313" key="12">
    <source>
        <dbReference type="EMBL" id="CAI9175545.1"/>
    </source>
</evidence>
<evidence type="ECO:0000256" key="2">
    <source>
        <dbReference type="ARBA" id="ARBA00022692"/>
    </source>
</evidence>
<keyword evidence="6 8" id="KW-0472">Membrane</keyword>
<dbReference type="InterPro" id="IPR048528">
    <property type="entry name" value="Lamp2-like_luminal"/>
</dbReference>
<dbReference type="EMBL" id="OX459941">
    <property type="protein sequence ID" value="CAI9175545.1"/>
    <property type="molecule type" value="Genomic_DNA"/>
</dbReference>
<feature type="region of interest" description="Disordered" evidence="9">
    <location>
        <begin position="373"/>
        <end position="398"/>
    </location>
</feature>
<evidence type="ECO:0000256" key="9">
    <source>
        <dbReference type="SAM" id="MobiDB-lite"/>
    </source>
</evidence>
<evidence type="ECO:0000256" key="7">
    <source>
        <dbReference type="ARBA" id="ARBA00023180"/>
    </source>
</evidence>
<evidence type="ECO:0000256" key="4">
    <source>
        <dbReference type="ARBA" id="ARBA00022753"/>
    </source>
</evidence>
<feature type="signal peptide" evidence="10">
    <location>
        <begin position="1"/>
        <end position="21"/>
    </location>
</feature>
<evidence type="ECO:0000256" key="1">
    <source>
        <dbReference type="ARBA" id="ARBA00004530"/>
    </source>
</evidence>
<comment type="similarity">
    <text evidence="8">Belongs to the LAMP family.</text>
</comment>
<dbReference type="Gene3D" id="2.40.160.110">
    <property type="match status" value="1"/>
</dbReference>
<keyword evidence="13" id="KW-1185">Reference proteome</keyword>
<sequence>MRLAVFFSGALLGLLAGKGTGGGGPWEEACPGLLTCLPQSPGTGNDYPHKKSATLLPSFTVTPIATESMSNPGTTGHRTTKSHRTTTQRPTTTTTHTTNTTGTTSRESPTATHSPATTSSHQNTTMRVLYPTQGGGKAWGISVLNPNRTKAQGSCEGPHSHLLLSFPYGQLSFGFKQDPPQSAVYLNFMAVEYNVSFPQAVQWTFSVQNSSLRDLQTPLGQSFSCRNASIIVSPALHLDLLSLKLQAAQLSPSGAFGPSPLETPRVQEVESYTAHTQRHFGDSRPFSLNFEQCSKLEEDKMAPSRWTGERKLFPFLSEWMTGLPGLTGPKDHSTYRTTQIPTWKAWGRPPVSAGLRGLWALWRLPSWAAPPASSTTTHIHSSHSNLQGSPVGQKVEVP</sequence>
<keyword evidence="5" id="KW-1133">Transmembrane helix</keyword>
<keyword evidence="2 8" id="KW-0812">Transmembrane</keyword>
<evidence type="ECO:0000256" key="6">
    <source>
        <dbReference type="ARBA" id="ARBA00023136"/>
    </source>
</evidence>
<protein>
    <recommendedName>
        <fullName evidence="11">Lysosome-associated membrane glycoprotein 2-like luminal domain-containing protein</fullName>
    </recommendedName>
</protein>
<keyword evidence="3 10" id="KW-0732">Signal</keyword>
<dbReference type="PANTHER" id="PTHR11506">
    <property type="entry name" value="LYSOSOME-ASSOCIATED MEMBRANE GLYCOPROTEIN"/>
    <property type="match status" value="1"/>
</dbReference>
<dbReference type="Proteomes" id="UP001176941">
    <property type="component" value="Chromosome 5"/>
</dbReference>
<dbReference type="InterPro" id="IPR002000">
    <property type="entry name" value="Lysosome-assoc_membr_glycop"/>
</dbReference>
<feature type="region of interest" description="Disordered" evidence="9">
    <location>
        <begin position="65"/>
        <end position="124"/>
    </location>
</feature>
<reference evidence="12" key="1">
    <citation type="submission" date="2023-04" db="EMBL/GenBank/DDBJ databases">
        <authorList>
            <consortium name="ELIXIR-Norway"/>
        </authorList>
    </citation>
    <scope>NUCLEOTIDE SEQUENCE [LARGE SCALE GENOMIC DNA]</scope>
</reference>
<dbReference type="PROSITE" id="PS51407">
    <property type="entry name" value="LAMP_3"/>
    <property type="match status" value="1"/>
</dbReference>
<evidence type="ECO:0000256" key="10">
    <source>
        <dbReference type="SAM" id="SignalP"/>
    </source>
</evidence>
<organism evidence="12 13">
    <name type="scientific">Rangifer tarandus platyrhynchus</name>
    <name type="common">Svalbard reindeer</name>
    <dbReference type="NCBI Taxonomy" id="3082113"/>
    <lineage>
        <taxon>Eukaryota</taxon>
        <taxon>Metazoa</taxon>
        <taxon>Chordata</taxon>
        <taxon>Craniata</taxon>
        <taxon>Vertebrata</taxon>
        <taxon>Euteleostomi</taxon>
        <taxon>Mammalia</taxon>
        <taxon>Eutheria</taxon>
        <taxon>Laurasiatheria</taxon>
        <taxon>Artiodactyla</taxon>
        <taxon>Ruminantia</taxon>
        <taxon>Pecora</taxon>
        <taxon>Cervidae</taxon>
        <taxon>Odocoileinae</taxon>
        <taxon>Rangifer</taxon>
    </lineage>
</organism>
<keyword evidence="7" id="KW-0325">Glycoprotein</keyword>
<feature type="compositionally biased region" description="Low complexity" evidence="9">
    <location>
        <begin position="373"/>
        <end position="384"/>
    </location>
</feature>
<evidence type="ECO:0000256" key="5">
    <source>
        <dbReference type="ARBA" id="ARBA00022989"/>
    </source>
</evidence>
<comment type="caution">
    <text evidence="8">Lacks conserved residue(s) required for the propagation of feature annotation.</text>
</comment>
<feature type="compositionally biased region" description="Low complexity" evidence="9">
    <location>
        <begin position="87"/>
        <end position="121"/>
    </location>
</feature>
<comment type="subcellular location">
    <subcellularLocation>
        <location evidence="1">Endosome membrane</location>
        <topology evidence="1">Single-pass type I membrane protein</topology>
    </subcellularLocation>
    <subcellularLocation>
        <location evidence="8">Lysosome membrane</location>
        <topology evidence="8">Single-pass type I membrane protein</topology>
    </subcellularLocation>
</comment>
<feature type="chain" id="PRO_5045351419" description="Lysosome-associated membrane glycoprotein 2-like luminal domain-containing protein" evidence="10">
    <location>
        <begin position="22"/>
        <end position="398"/>
    </location>
</feature>
<gene>
    <name evidence="12" type="ORF">MRATA1EN1_LOCUS24507</name>
</gene>
<keyword evidence="8" id="KW-0458">Lysosome</keyword>
<proteinExistence type="inferred from homology"/>
<evidence type="ECO:0000256" key="8">
    <source>
        <dbReference type="PROSITE-ProRule" id="PRU00740"/>
    </source>
</evidence>
<evidence type="ECO:0000259" key="11">
    <source>
        <dbReference type="Pfam" id="PF01299"/>
    </source>
</evidence>
<feature type="domain" description="Lysosome-associated membrane glycoprotein 2-like luminal" evidence="11">
    <location>
        <begin position="125"/>
        <end position="250"/>
    </location>
</feature>
<accession>A0ABN8ZNN6</accession>